<evidence type="ECO:0000256" key="1">
    <source>
        <dbReference type="SAM" id="SignalP"/>
    </source>
</evidence>
<proteinExistence type="predicted"/>
<name>A0AAN8P6W7_POLSC</name>
<dbReference type="AlphaFoldDB" id="A0AAN8P6W7"/>
<organism evidence="2 3">
    <name type="scientific">Polyplax serrata</name>
    <name type="common">Common mouse louse</name>
    <dbReference type="NCBI Taxonomy" id="468196"/>
    <lineage>
        <taxon>Eukaryota</taxon>
        <taxon>Metazoa</taxon>
        <taxon>Ecdysozoa</taxon>
        <taxon>Arthropoda</taxon>
        <taxon>Hexapoda</taxon>
        <taxon>Insecta</taxon>
        <taxon>Pterygota</taxon>
        <taxon>Neoptera</taxon>
        <taxon>Paraneoptera</taxon>
        <taxon>Psocodea</taxon>
        <taxon>Troctomorpha</taxon>
        <taxon>Phthiraptera</taxon>
        <taxon>Anoplura</taxon>
        <taxon>Polyplacidae</taxon>
        <taxon>Polyplax</taxon>
    </lineage>
</organism>
<gene>
    <name evidence="2" type="ORF">RUM43_012044</name>
</gene>
<keyword evidence="1" id="KW-0732">Signal</keyword>
<dbReference type="EMBL" id="JAWJWE010000005">
    <property type="protein sequence ID" value="KAK6634643.1"/>
    <property type="molecule type" value="Genomic_DNA"/>
</dbReference>
<dbReference type="Proteomes" id="UP001372834">
    <property type="component" value="Unassembled WGS sequence"/>
</dbReference>
<evidence type="ECO:0000313" key="3">
    <source>
        <dbReference type="Proteomes" id="UP001372834"/>
    </source>
</evidence>
<reference evidence="2 3" key="1">
    <citation type="submission" date="2023-10" db="EMBL/GenBank/DDBJ databases">
        <title>Genomes of two closely related lineages of the louse Polyplax serrata with different host specificities.</title>
        <authorList>
            <person name="Martinu J."/>
            <person name="Tarabai H."/>
            <person name="Stefka J."/>
            <person name="Hypsa V."/>
        </authorList>
    </citation>
    <scope>NUCLEOTIDE SEQUENCE [LARGE SCALE GENOMIC DNA]</scope>
    <source>
        <strain evidence="2">HR10_N</strain>
    </source>
</reference>
<sequence length="235" mass="26734">MAPFKVRYSFLLVLFIIFEIVVRNRIECDETTPDLNFVSNSSVQNSSQVPFCGDECDFGEGERTKKKIQVQARDEAFQTRLEKRYEEIRVLNSLQRIKNDKITDASRGVQDQFIEMLGSMIPQSCWYKGIKFDCGLSISCVLAGGKPLDLCSGGMIWSCCVSPEKITVKDPNINALQNASKSILFHFIINLVTWQVNRLSLEQIQRVRSVTPSAQNAKDGELESYLTNVRFEQNE</sequence>
<protein>
    <submittedName>
        <fullName evidence="2">Uncharacterized protein</fullName>
    </submittedName>
</protein>
<comment type="caution">
    <text evidence="2">The sequence shown here is derived from an EMBL/GenBank/DDBJ whole genome shotgun (WGS) entry which is preliminary data.</text>
</comment>
<feature type="chain" id="PRO_5042850583" evidence="1">
    <location>
        <begin position="24"/>
        <end position="235"/>
    </location>
</feature>
<accession>A0AAN8P6W7</accession>
<evidence type="ECO:0000313" key="2">
    <source>
        <dbReference type="EMBL" id="KAK6634643.1"/>
    </source>
</evidence>
<feature type="signal peptide" evidence="1">
    <location>
        <begin position="1"/>
        <end position="23"/>
    </location>
</feature>